<comment type="caution">
    <text evidence="2">The sequence shown here is derived from an EMBL/GenBank/DDBJ whole genome shotgun (WGS) entry which is preliminary data.</text>
</comment>
<protein>
    <submittedName>
        <fullName evidence="2">Uncharacterized protein</fullName>
    </submittedName>
</protein>
<gene>
    <name evidence="3" type="ORF">GCM10007888_59420</name>
    <name evidence="2" type="ORF">MOX02_48780</name>
</gene>
<accession>A0A512JA60</accession>
<dbReference type="Proteomes" id="UP000321960">
    <property type="component" value="Unassembled WGS sequence"/>
</dbReference>
<keyword evidence="5" id="KW-1185">Reference proteome</keyword>
<evidence type="ECO:0000313" key="3">
    <source>
        <dbReference type="EMBL" id="GLS67558.1"/>
    </source>
</evidence>
<reference evidence="2 4" key="3">
    <citation type="submission" date="2019-07" db="EMBL/GenBank/DDBJ databases">
        <title>Whole genome shotgun sequence of Methylobacterium oxalidis NBRC 107715.</title>
        <authorList>
            <person name="Hosoyama A."/>
            <person name="Uohara A."/>
            <person name="Ohji S."/>
            <person name="Ichikawa N."/>
        </authorList>
    </citation>
    <scope>NUCLEOTIDE SEQUENCE [LARGE SCALE GENOMIC DNA]</scope>
    <source>
        <strain evidence="2 4">NBRC 107715</strain>
    </source>
</reference>
<dbReference type="OrthoDB" id="7211084at2"/>
<reference evidence="3" key="4">
    <citation type="submission" date="2023-01" db="EMBL/GenBank/DDBJ databases">
        <title>Draft genome sequence of Methylobacterium oxalidis strain NBRC 107715.</title>
        <authorList>
            <person name="Sun Q."/>
            <person name="Mori K."/>
        </authorList>
    </citation>
    <scope>NUCLEOTIDE SEQUENCE</scope>
    <source>
        <strain evidence="3">NBRC 107715</strain>
    </source>
</reference>
<dbReference type="AlphaFoldDB" id="A0A512JA60"/>
<sequence>MARIRSIHPGIFTDEAFMTASPHARLLIMGLWCEAFDDGVFEWKPLTLKVRLMPADAIEVAPLLAELEGLNFVRRFQAKGKTYGLIRNFQKYQRPKKPNRSGVLPEELRSYVLGEGIGSDVVQEEFGTSGEPLPHGEEDGGGGGIGGKEGAASGAGAPSREAALAQAAPRRSGTDELGGLLRPLVGSLPVSVDPDLSPILALLREGLTEADVIAGVQACVERARRKPRCWGDFENWIRRAAKDRLEAAPRLPLPAAIRAPDPEKIRRGLFILACEHFRGRWSDGWSNATRPGHPDCTTPEEIIEEARLAVELERSVDLNRRQERHPAFAH</sequence>
<name>A0A512JA60_9HYPH</name>
<feature type="region of interest" description="Disordered" evidence="1">
    <location>
        <begin position="125"/>
        <end position="173"/>
    </location>
</feature>
<proteinExistence type="predicted"/>
<dbReference type="Proteomes" id="UP001156856">
    <property type="component" value="Unassembled WGS sequence"/>
</dbReference>
<dbReference type="EMBL" id="BSPK01000114">
    <property type="protein sequence ID" value="GLS67558.1"/>
    <property type="molecule type" value="Genomic_DNA"/>
</dbReference>
<evidence type="ECO:0000313" key="5">
    <source>
        <dbReference type="Proteomes" id="UP001156856"/>
    </source>
</evidence>
<reference evidence="3" key="1">
    <citation type="journal article" date="2014" name="Int. J. Syst. Evol. Microbiol.">
        <title>Complete genome of a new Firmicutes species belonging to the dominant human colonic microbiota ('Ruminococcus bicirculans') reveals two chromosomes and a selective capacity to utilize plant glucans.</title>
        <authorList>
            <consortium name="NISC Comparative Sequencing Program"/>
            <person name="Wegmann U."/>
            <person name="Louis P."/>
            <person name="Goesmann A."/>
            <person name="Henrissat B."/>
            <person name="Duncan S.H."/>
            <person name="Flint H.J."/>
        </authorList>
    </citation>
    <scope>NUCLEOTIDE SEQUENCE</scope>
    <source>
        <strain evidence="3">NBRC 107715</strain>
    </source>
</reference>
<reference evidence="5" key="2">
    <citation type="journal article" date="2019" name="Int. J. Syst. Evol. Microbiol.">
        <title>The Global Catalogue of Microorganisms (GCM) 10K type strain sequencing project: providing services to taxonomists for standard genome sequencing and annotation.</title>
        <authorList>
            <consortium name="The Broad Institute Genomics Platform"/>
            <consortium name="The Broad Institute Genome Sequencing Center for Infectious Disease"/>
            <person name="Wu L."/>
            <person name="Ma J."/>
        </authorList>
    </citation>
    <scope>NUCLEOTIDE SEQUENCE [LARGE SCALE GENOMIC DNA]</scope>
    <source>
        <strain evidence="5">NBRC 107715</strain>
    </source>
</reference>
<feature type="compositionally biased region" description="Low complexity" evidence="1">
    <location>
        <begin position="150"/>
        <end position="163"/>
    </location>
</feature>
<organism evidence="2 4">
    <name type="scientific">Methylobacterium oxalidis</name>
    <dbReference type="NCBI Taxonomy" id="944322"/>
    <lineage>
        <taxon>Bacteria</taxon>
        <taxon>Pseudomonadati</taxon>
        <taxon>Pseudomonadota</taxon>
        <taxon>Alphaproteobacteria</taxon>
        <taxon>Hyphomicrobiales</taxon>
        <taxon>Methylobacteriaceae</taxon>
        <taxon>Methylobacterium</taxon>
    </lineage>
</organism>
<evidence type="ECO:0000313" key="4">
    <source>
        <dbReference type="Proteomes" id="UP000321960"/>
    </source>
</evidence>
<dbReference type="EMBL" id="BJZU01000126">
    <property type="protein sequence ID" value="GEP06840.1"/>
    <property type="molecule type" value="Genomic_DNA"/>
</dbReference>
<evidence type="ECO:0000313" key="2">
    <source>
        <dbReference type="EMBL" id="GEP06840.1"/>
    </source>
</evidence>
<evidence type="ECO:0000256" key="1">
    <source>
        <dbReference type="SAM" id="MobiDB-lite"/>
    </source>
</evidence>
<dbReference type="RefSeq" id="WP_147028345.1">
    <property type="nucleotide sequence ID" value="NZ_BJZU01000126.1"/>
</dbReference>